<protein>
    <submittedName>
        <fullName evidence="1">Uncharacterized protein</fullName>
    </submittedName>
</protein>
<name>A0AAW1KG68_POPJA</name>
<keyword evidence="2" id="KW-1185">Reference proteome</keyword>
<dbReference type="AlphaFoldDB" id="A0AAW1KG68"/>
<evidence type="ECO:0000313" key="1">
    <source>
        <dbReference type="EMBL" id="KAK9716737.1"/>
    </source>
</evidence>
<proteinExistence type="predicted"/>
<dbReference type="EMBL" id="JASPKY010000253">
    <property type="protein sequence ID" value="KAK9716737.1"/>
    <property type="molecule type" value="Genomic_DNA"/>
</dbReference>
<comment type="caution">
    <text evidence="1">The sequence shown here is derived from an EMBL/GenBank/DDBJ whole genome shotgun (WGS) entry which is preliminary data.</text>
</comment>
<accession>A0AAW1KG68</accession>
<evidence type="ECO:0000313" key="2">
    <source>
        <dbReference type="Proteomes" id="UP001458880"/>
    </source>
</evidence>
<dbReference type="Proteomes" id="UP001458880">
    <property type="component" value="Unassembled WGS sequence"/>
</dbReference>
<organism evidence="1 2">
    <name type="scientific">Popillia japonica</name>
    <name type="common">Japanese beetle</name>
    <dbReference type="NCBI Taxonomy" id="7064"/>
    <lineage>
        <taxon>Eukaryota</taxon>
        <taxon>Metazoa</taxon>
        <taxon>Ecdysozoa</taxon>
        <taxon>Arthropoda</taxon>
        <taxon>Hexapoda</taxon>
        <taxon>Insecta</taxon>
        <taxon>Pterygota</taxon>
        <taxon>Neoptera</taxon>
        <taxon>Endopterygota</taxon>
        <taxon>Coleoptera</taxon>
        <taxon>Polyphaga</taxon>
        <taxon>Scarabaeiformia</taxon>
        <taxon>Scarabaeidae</taxon>
        <taxon>Rutelinae</taxon>
        <taxon>Popillia</taxon>
    </lineage>
</organism>
<reference evidence="1 2" key="1">
    <citation type="journal article" date="2024" name="BMC Genomics">
        <title>De novo assembly and annotation of Popillia japonica's genome with initial clues to its potential as an invasive pest.</title>
        <authorList>
            <person name="Cucini C."/>
            <person name="Boschi S."/>
            <person name="Funari R."/>
            <person name="Cardaioli E."/>
            <person name="Iannotti N."/>
            <person name="Marturano G."/>
            <person name="Paoli F."/>
            <person name="Bruttini M."/>
            <person name="Carapelli A."/>
            <person name="Frati F."/>
            <person name="Nardi F."/>
        </authorList>
    </citation>
    <scope>NUCLEOTIDE SEQUENCE [LARGE SCALE GENOMIC DNA]</scope>
    <source>
        <strain evidence="1">DMR45628</strain>
    </source>
</reference>
<gene>
    <name evidence="1" type="ORF">QE152_g24544</name>
</gene>
<sequence length="120" mass="13680">MKPHTVYTVDSSYEHALVPLNINANNEYSDLIPVNTVLFVFSYRFHLLNTKSSIIEPSKAAANVPFAPFALVSHFIRVINRQRVYINPDDVNFYTMEHTLSSNPNVYFQSSNGVHPGMIY</sequence>